<evidence type="ECO:0000256" key="5">
    <source>
        <dbReference type="ARBA" id="ARBA00023136"/>
    </source>
</evidence>
<gene>
    <name evidence="7" type="ORF">METZ01_LOCUS72399</name>
</gene>
<keyword evidence="4 6" id="KW-1133">Transmembrane helix</keyword>
<name>A0A381TU22_9ZZZZ</name>
<sequence length="487" mass="52970">VVRNFMTDESSRATALPAKPHRRYRLLALVGIYFVIAHVFPPPEGIDPQDWRRVGVFFATIGGLMLQPMPGSPMVIVGIVAMLVLGGLPMDQALVGYSSSSVWMVLMAMLMSRALRESGLGRRIALWFVRATGSTSLGLGYALHLTDLTLATGVPSITARSASIVFPIARSISSLYKSYPGATSTRLGAFLMTCMYQGSVISSAMFFYSSAANLLLADLASEYAGVTITWTSWFVSGLAPGVVSSVVVPYLVYRTMSPELKKTPAAAQFAADQLAEVGPIRGREAVVGTVFVGLIGFWVLSSYVSWLSPGLVAFLGITVLFLSQALTWESALNERSAWDVFVWYGGLLMMGGGLNDTGVTVIFAEWFGAWFEGTSWVTVFTVTVIAYFYAHYFFASTTAHALAMYPPFVVLLIGLGVPATLVVYSLVFINNLTAGLTHYGTTTSPVIFIEGYVTLEDWWRVGFYASVVNLAICLLVGMLWWRVLGFW</sequence>
<feature type="transmembrane region" description="Helical" evidence="6">
    <location>
        <begin position="189"/>
        <end position="210"/>
    </location>
</feature>
<feature type="transmembrane region" description="Helical" evidence="6">
    <location>
        <begin position="24"/>
        <end position="43"/>
    </location>
</feature>
<evidence type="ECO:0000256" key="3">
    <source>
        <dbReference type="ARBA" id="ARBA00022692"/>
    </source>
</evidence>
<evidence type="ECO:0000256" key="4">
    <source>
        <dbReference type="ARBA" id="ARBA00022989"/>
    </source>
</evidence>
<evidence type="ECO:0000256" key="1">
    <source>
        <dbReference type="ARBA" id="ARBA00004141"/>
    </source>
</evidence>
<evidence type="ECO:0008006" key="8">
    <source>
        <dbReference type="Google" id="ProtNLM"/>
    </source>
</evidence>
<feature type="transmembrane region" description="Helical" evidence="6">
    <location>
        <begin position="55"/>
        <end position="88"/>
    </location>
</feature>
<dbReference type="NCBIfam" id="TIGR00785">
    <property type="entry name" value="dass"/>
    <property type="match status" value="1"/>
</dbReference>
<proteinExistence type="inferred from homology"/>
<feature type="transmembrane region" description="Helical" evidence="6">
    <location>
        <begin position="461"/>
        <end position="481"/>
    </location>
</feature>
<feature type="transmembrane region" description="Helical" evidence="6">
    <location>
        <begin position="285"/>
        <end position="304"/>
    </location>
</feature>
<dbReference type="GO" id="GO:0022857">
    <property type="term" value="F:transmembrane transporter activity"/>
    <property type="evidence" value="ECO:0007669"/>
    <property type="project" value="InterPro"/>
</dbReference>
<dbReference type="GO" id="GO:0016020">
    <property type="term" value="C:membrane"/>
    <property type="evidence" value="ECO:0007669"/>
    <property type="project" value="UniProtKB-SubCell"/>
</dbReference>
<feature type="transmembrane region" description="Helical" evidence="6">
    <location>
        <begin position="230"/>
        <end position="253"/>
    </location>
</feature>
<feature type="non-terminal residue" evidence="7">
    <location>
        <position position="1"/>
    </location>
</feature>
<dbReference type="InterPro" id="IPR030676">
    <property type="entry name" value="CitT-rel"/>
</dbReference>
<feature type="transmembrane region" description="Helical" evidence="6">
    <location>
        <begin position="376"/>
        <end position="395"/>
    </location>
</feature>
<feature type="transmembrane region" description="Helical" evidence="6">
    <location>
        <begin position="310"/>
        <end position="328"/>
    </location>
</feature>
<feature type="transmembrane region" description="Helical" evidence="6">
    <location>
        <begin position="407"/>
        <end position="429"/>
    </location>
</feature>
<keyword evidence="5 6" id="KW-0472">Membrane</keyword>
<organism evidence="7">
    <name type="scientific">marine metagenome</name>
    <dbReference type="NCBI Taxonomy" id="408172"/>
    <lineage>
        <taxon>unclassified sequences</taxon>
        <taxon>metagenomes</taxon>
        <taxon>ecological metagenomes</taxon>
    </lineage>
</organism>
<evidence type="ECO:0000256" key="6">
    <source>
        <dbReference type="SAM" id="Phobius"/>
    </source>
</evidence>
<accession>A0A381TU22</accession>
<dbReference type="Pfam" id="PF00939">
    <property type="entry name" value="Na_sulph_symp"/>
    <property type="match status" value="1"/>
</dbReference>
<protein>
    <recommendedName>
        <fullName evidence="8">Citrate carrier</fullName>
    </recommendedName>
</protein>
<evidence type="ECO:0000256" key="2">
    <source>
        <dbReference type="ARBA" id="ARBA00007349"/>
    </source>
</evidence>
<dbReference type="EMBL" id="UINC01005168">
    <property type="protein sequence ID" value="SVA19545.1"/>
    <property type="molecule type" value="Genomic_DNA"/>
</dbReference>
<evidence type="ECO:0000313" key="7">
    <source>
        <dbReference type="EMBL" id="SVA19545.1"/>
    </source>
</evidence>
<dbReference type="InterPro" id="IPR001898">
    <property type="entry name" value="SLC13A/DASS"/>
</dbReference>
<dbReference type="AlphaFoldDB" id="A0A381TU22"/>
<comment type="subcellular location">
    <subcellularLocation>
        <location evidence="1">Membrane</location>
        <topology evidence="1">Multi-pass membrane protein</topology>
    </subcellularLocation>
</comment>
<dbReference type="PANTHER" id="PTHR42826">
    <property type="entry name" value="DICARBOXYLATE TRANSPORTER 2.1, CHLOROPLASTIC"/>
    <property type="match status" value="1"/>
</dbReference>
<feature type="transmembrane region" description="Helical" evidence="6">
    <location>
        <begin position="340"/>
        <end position="364"/>
    </location>
</feature>
<dbReference type="PIRSF" id="PIRSF002457">
    <property type="entry name" value="DASS"/>
    <property type="match status" value="1"/>
</dbReference>
<comment type="similarity">
    <text evidence="2">Belongs to the SLC13A/DASS transporter (TC 2.A.47) family. DIT1 subfamily.</text>
</comment>
<keyword evidence="3 6" id="KW-0812">Transmembrane</keyword>
<reference evidence="7" key="1">
    <citation type="submission" date="2018-05" db="EMBL/GenBank/DDBJ databases">
        <authorList>
            <person name="Lanie J.A."/>
            <person name="Ng W.-L."/>
            <person name="Kazmierczak K.M."/>
            <person name="Andrzejewski T.M."/>
            <person name="Davidsen T.M."/>
            <person name="Wayne K.J."/>
            <person name="Tettelin H."/>
            <person name="Glass J.I."/>
            <person name="Rusch D."/>
            <person name="Podicherti R."/>
            <person name="Tsui H.-C.T."/>
            <person name="Winkler M.E."/>
        </authorList>
    </citation>
    <scope>NUCLEOTIDE SEQUENCE</scope>
</reference>